<evidence type="ECO:0000313" key="3">
    <source>
        <dbReference type="Proteomes" id="UP001156702"/>
    </source>
</evidence>
<reference evidence="3" key="1">
    <citation type="journal article" date="2019" name="Int. J. Syst. Evol. Microbiol.">
        <title>The Global Catalogue of Microorganisms (GCM) 10K type strain sequencing project: providing services to taxonomists for standard genome sequencing and annotation.</title>
        <authorList>
            <consortium name="The Broad Institute Genomics Platform"/>
            <consortium name="The Broad Institute Genome Sequencing Center for Infectious Disease"/>
            <person name="Wu L."/>
            <person name="Ma J."/>
        </authorList>
    </citation>
    <scope>NUCLEOTIDE SEQUENCE [LARGE SCALE GENOMIC DNA]</scope>
    <source>
        <strain evidence="3">NBRC 102122</strain>
    </source>
</reference>
<dbReference type="EMBL" id="BSOP01000034">
    <property type="protein sequence ID" value="GLR52887.1"/>
    <property type="molecule type" value="Genomic_DNA"/>
</dbReference>
<gene>
    <name evidence="2" type="ORF">GCM10007923_41020</name>
</gene>
<proteinExistence type="predicted"/>
<organism evidence="2 3">
    <name type="scientific">Shinella yambaruensis</name>
    <dbReference type="NCBI Taxonomy" id="415996"/>
    <lineage>
        <taxon>Bacteria</taxon>
        <taxon>Pseudomonadati</taxon>
        <taxon>Pseudomonadota</taxon>
        <taxon>Alphaproteobacteria</taxon>
        <taxon>Hyphomicrobiales</taxon>
        <taxon>Rhizobiaceae</taxon>
        <taxon>Shinella</taxon>
    </lineage>
</organism>
<sequence>MTRRLILTFSLAGWLAGLAVSANAVELEKIAGRTIEIKERDFEKVLAVDGRELHTNAIIFLDDIYAFDGTVVVVGTSSVGGNACEGSPFVLSFPEKGAPRIDGPLDSCTPVSHAVEGSTLLFSTASVPGRDTERWQWSVDRGMTPLAPVAFQPDEARGWSNLRERTFTHPSDAFNNAEIAASFKMVLGSDFTQFQQLMAGVGSGQFKGDDFVGTACRPHACLDEAGLIYLSSSDRRAYAAWKPHGERIAVFPAPVTEWPEKARAELKEWAKQWP</sequence>
<name>A0ABQ5ZM86_9HYPH</name>
<evidence type="ECO:0000256" key="1">
    <source>
        <dbReference type="SAM" id="SignalP"/>
    </source>
</evidence>
<feature type="signal peptide" evidence="1">
    <location>
        <begin position="1"/>
        <end position="24"/>
    </location>
</feature>
<evidence type="ECO:0000313" key="2">
    <source>
        <dbReference type="EMBL" id="GLR52887.1"/>
    </source>
</evidence>
<feature type="chain" id="PRO_5046380341" evidence="1">
    <location>
        <begin position="25"/>
        <end position="274"/>
    </location>
</feature>
<dbReference type="Proteomes" id="UP001156702">
    <property type="component" value="Unassembled WGS sequence"/>
</dbReference>
<keyword evidence="1" id="KW-0732">Signal</keyword>
<comment type="caution">
    <text evidence="2">The sequence shown here is derived from an EMBL/GenBank/DDBJ whole genome shotgun (WGS) entry which is preliminary data.</text>
</comment>
<accession>A0ABQ5ZM86</accession>
<protein>
    <submittedName>
        <fullName evidence="2">Uncharacterized protein</fullName>
    </submittedName>
</protein>
<keyword evidence="3" id="KW-1185">Reference proteome</keyword>
<dbReference type="RefSeq" id="WP_244769470.1">
    <property type="nucleotide sequence ID" value="NZ_BSOP01000034.1"/>
</dbReference>